<proteinExistence type="predicted"/>
<name>X0RPP2_9ZZZZ</name>
<organism evidence="1">
    <name type="scientific">marine sediment metagenome</name>
    <dbReference type="NCBI Taxonomy" id="412755"/>
    <lineage>
        <taxon>unclassified sequences</taxon>
        <taxon>metagenomes</taxon>
        <taxon>ecological metagenomes</taxon>
    </lineage>
</organism>
<accession>X0RPP2</accession>
<gene>
    <name evidence="1" type="ORF">S01H1_07699</name>
</gene>
<comment type="caution">
    <text evidence="1">The sequence shown here is derived from an EMBL/GenBank/DDBJ whole genome shotgun (WGS) entry which is preliminary data.</text>
</comment>
<protein>
    <submittedName>
        <fullName evidence="1">Uncharacterized protein</fullName>
    </submittedName>
</protein>
<sequence>MLLHEVKPGSHIRIAVEGEPVNETVYRLEKIDGAYSRCWDRDRLVHLSANAPVEVIE</sequence>
<evidence type="ECO:0000313" key="1">
    <source>
        <dbReference type="EMBL" id="GAF70758.1"/>
    </source>
</evidence>
<reference evidence="1" key="1">
    <citation type="journal article" date="2014" name="Front. Microbiol.">
        <title>High frequency of phylogenetically diverse reductive dehalogenase-homologous genes in deep subseafloor sedimentary metagenomes.</title>
        <authorList>
            <person name="Kawai M."/>
            <person name="Futagami T."/>
            <person name="Toyoda A."/>
            <person name="Takaki Y."/>
            <person name="Nishi S."/>
            <person name="Hori S."/>
            <person name="Arai W."/>
            <person name="Tsubouchi T."/>
            <person name="Morono Y."/>
            <person name="Uchiyama I."/>
            <person name="Ito T."/>
            <person name="Fujiyama A."/>
            <person name="Inagaki F."/>
            <person name="Takami H."/>
        </authorList>
    </citation>
    <scope>NUCLEOTIDE SEQUENCE</scope>
    <source>
        <strain evidence="1">Expedition CK06-06</strain>
    </source>
</reference>
<dbReference type="AlphaFoldDB" id="X0RPP2"/>
<dbReference type="EMBL" id="BARS01003956">
    <property type="protein sequence ID" value="GAF70758.1"/>
    <property type="molecule type" value="Genomic_DNA"/>
</dbReference>